<comment type="caution">
    <text evidence="7">The sequence shown here is derived from an EMBL/GenBank/DDBJ whole genome shotgun (WGS) entry which is preliminary data.</text>
</comment>
<evidence type="ECO:0000256" key="1">
    <source>
        <dbReference type="ARBA" id="ARBA00008075"/>
    </source>
</evidence>
<dbReference type="AlphaFoldDB" id="A0A9W7FZW3"/>
<dbReference type="Pfam" id="PF00400">
    <property type="entry name" value="WD40"/>
    <property type="match status" value="3"/>
</dbReference>
<evidence type="ECO:0000256" key="5">
    <source>
        <dbReference type="ARBA" id="ARBA00023163"/>
    </source>
</evidence>
<dbReference type="SUPFAM" id="SSF50978">
    <property type="entry name" value="WD40 repeat-like"/>
    <property type="match status" value="1"/>
</dbReference>
<keyword evidence="4" id="KW-0805">Transcription regulation</keyword>
<name>A0A9W7FZW3_9STRA</name>
<dbReference type="PROSITE" id="PS50294">
    <property type="entry name" value="WD_REPEATS_REGION"/>
    <property type="match status" value="1"/>
</dbReference>
<keyword evidence="2 6" id="KW-0853">WD repeat</keyword>
<protein>
    <submittedName>
        <fullName evidence="7">Uncharacterized protein</fullName>
    </submittedName>
</protein>
<dbReference type="Gene3D" id="2.130.10.10">
    <property type="entry name" value="YVTN repeat-like/Quinoprotein amine dehydrogenase"/>
    <property type="match status" value="1"/>
</dbReference>
<dbReference type="PRINTS" id="PR00320">
    <property type="entry name" value="GPROTEINBRPT"/>
</dbReference>
<comment type="similarity">
    <text evidence="1">Belongs to the WD repeat ESC family.</text>
</comment>
<evidence type="ECO:0000256" key="4">
    <source>
        <dbReference type="ARBA" id="ARBA00023015"/>
    </source>
</evidence>
<dbReference type="InterPro" id="IPR019775">
    <property type="entry name" value="WD40_repeat_CS"/>
</dbReference>
<dbReference type="Proteomes" id="UP001165065">
    <property type="component" value="Unassembled WGS sequence"/>
</dbReference>
<keyword evidence="5" id="KW-0804">Transcription</keyword>
<sequence>MSAFPQLALPFNPPITPNSVPPIPPIYESIESHRKAIYSVAWSSDVITRTSIIPSHSPDFEDSVGGEVKIRYFATCANSYAHVYQVSEHLPQPCVLEGGDKGRNKYSINLIQCYKDPIPEEDFYCVAWGGRTGGFPFDPPPSKGVTSGSGQVRPMEMLALAGKGRKINLINPNSGTVVTTLLGHGDEINEIIFVPIGSTDFGRAEDGLGGISSDEYLLISASKDESIRLWNVRTGTCVITFAGDRGHRDDVLSIDVHPLGHTLISSGIDTTIKMWAFDDPGSTVVKGVEESEKCIGIRDQKGTERLFGTYNVQLPYYSTNKVHYDYVDCVRFAGDVCNLWFIRFNLDDDCRHLAIGNNEGEVRVWDIIAPPNEGGTEYLLKHKDAKTCVRMPRFSGDGELIVTVSDGGRVFVYDFKGGKESMEIGGVN</sequence>
<dbReference type="PANTHER" id="PTHR10253">
    <property type="entry name" value="POLYCOMB PROTEIN"/>
    <property type="match status" value="1"/>
</dbReference>
<dbReference type="PROSITE" id="PS00678">
    <property type="entry name" value="WD_REPEATS_1"/>
    <property type="match status" value="1"/>
</dbReference>
<evidence type="ECO:0000256" key="2">
    <source>
        <dbReference type="ARBA" id="ARBA00022574"/>
    </source>
</evidence>
<dbReference type="InterPro" id="IPR020472">
    <property type="entry name" value="WD40_PAC1"/>
</dbReference>
<gene>
    <name evidence="7" type="ORF">TrCOL_g11461</name>
</gene>
<dbReference type="InterPro" id="IPR036322">
    <property type="entry name" value="WD40_repeat_dom_sf"/>
</dbReference>
<keyword evidence="8" id="KW-1185">Reference proteome</keyword>
<dbReference type="EMBL" id="BRYA01000602">
    <property type="protein sequence ID" value="GMI25114.1"/>
    <property type="molecule type" value="Genomic_DNA"/>
</dbReference>
<proteinExistence type="inferred from homology"/>
<feature type="repeat" description="WD" evidence="6">
    <location>
        <begin position="244"/>
        <end position="275"/>
    </location>
</feature>
<reference evidence="8" key="1">
    <citation type="journal article" date="2023" name="Commun. Biol.">
        <title>Genome analysis of Parmales, the sister group of diatoms, reveals the evolutionary specialization of diatoms from phago-mixotrophs to photoautotrophs.</title>
        <authorList>
            <person name="Ban H."/>
            <person name="Sato S."/>
            <person name="Yoshikawa S."/>
            <person name="Yamada K."/>
            <person name="Nakamura Y."/>
            <person name="Ichinomiya M."/>
            <person name="Sato N."/>
            <person name="Blanc-Mathieu R."/>
            <person name="Endo H."/>
            <person name="Kuwata A."/>
            <person name="Ogata H."/>
        </authorList>
    </citation>
    <scope>NUCLEOTIDE SEQUENCE [LARGE SCALE GENOMIC DNA]</scope>
</reference>
<dbReference type="InterPro" id="IPR051243">
    <property type="entry name" value="PcG_WD-repeat"/>
</dbReference>
<feature type="repeat" description="WD" evidence="6">
    <location>
        <begin position="212"/>
        <end position="240"/>
    </location>
</feature>
<evidence type="ECO:0000256" key="6">
    <source>
        <dbReference type="PROSITE-ProRule" id="PRU00221"/>
    </source>
</evidence>
<dbReference type="InterPro" id="IPR015943">
    <property type="entry name" value="WD40/YVTN_repeat-like_dom_sf"/>
</dbReference>
<organism evidence="7 8">
    <name type="scientific">Triparma columacea</name>
    <dbReference type="NCBI Taxonomy" id="722753"/>
    <lineage>
        <taxon>Eukaryota</taxon>
        <taxon>Sar</taxon>
        <taxon>Stramenopiles</taxon>
        <taxon>Ochrophyta</taxon>
        <taxon>Bolidophyceae</taxon>
        <taxon>Parmales</taxon>
        <taxon>Triparmaceae</taxon>
        <taxon>Triparma</taxon>
    </lineage>
</organism>
<evidence type="ECO:0000256" key="3">
    <source>
        <dbReference type="ARBA" id="ARBA00022737"/>
    </source>
</evidence>
<evidence type="ECO:0000313" key="8">
    <source>
        <dbReference type="Proteomes" id="UP001165065"/>
    </source>
</evidence>
<dbReference type="InterPro" id="IPR001680">
    <property type="entry name" value="WD40_rpt"/>
</dbReference>
<accession>A0A9W7FZW3</accession>
<dbReference type="SMART" id="SM00320">
    <property type="entry name" value="WD40"/>
    <property type="match status" value="5"/>
</dbReference>
<keyword evidence="3" id="KW-0677">Repeat</keyword>
<dbReference type="PROSITE" id="PS50082">
    <property type="entry name" value="WD_REPEATS_2"/>
    <property type="match status" value="2"/>
</dbReference>
<dbReference type="OrthoDB" id="7318948at2759"/>
<evidence type="ECO:0000313" key="7">
    <source>
        <dbReference type="EMBL" id="GMI25114.1"/>
    </source>
</evidence>